<accession>A0AAV9WPR0</accession>
<gene>
    <name evidence="1" type="ORF">TWF481_000405</name>
</gene>
<name>A0AAV9WPR0_9PEZI</name>
<comment type="caution">
    <text evidence="1">The sequence shown here is derived from an EMBL/GenBank/DDBJ whole genome shotgun (WGS) entry which is preliminary data.</text>
</comment>
<dbReference type="AlphaFoldDB" id="A0AAV9WPR0"/>
<protein>
    <submittedName>
        <fullName evidence="1">Uncharacterized protein</fullName>
    </submittedName>
</protein>
<sequence>MCMKEGQNHKRGGVCGRKHTGAAVRRSSRAFRLFRYALHEKEREKTAKIGLYLQLGAEFCRFNSTRSLGDENGFLVMVLMVLQFSEFNHLPASTLKELHCRRYICYSPEKGFHKL</sequence>
<organism evidence="1 2">
    <name type="scientific">Arthrobotrys musiformis</name>
    <dbReference type="NCBI Taxonomy" id="47236"/>
    <lineage>
        <taxon>Eukaryota</taxon>
        <taxon>Fungi</taxon>
        <taxon>Dikarya</taxon>
        <taxon>Ascomycota</taxon>
        <taxon>Pezizomycotina</taxon>
        <taxon>Orbiliomycetes</taxon>
        <taxon>Orbiliales</taxon>
        <taxon>Orbiliaceae</taxon>
        <taxon>Arthrobotrys</taxon>
    </lineage>
</organism>
<dbReference type="EMBL" id="JAVHJL010000001">
    <property type="protein sequence ID" value="KAK6511490.1"/>
    <property type="molecule type" value="Genomic_DNA"/>
</dbReference>
<evidence type="ECO:0000313" key="1">
    <source>
        <dbReference type="EMBL" id="KAK6511490.1"/>
    </source>
</evidence>
<keyword evidence="2" id="KW-1185">Reference proteome</keyword>
<dbReference type="Proteomes" id="UP001370758">
    <property type="component" value="Unassembled WGS sequence"/>
</dbReference>
<reference evidence="1 2" key="1">
    <citation type="submission" date="2023-08" db="EMBL/GenBank/DDBJ databases">
        <authorList>
            <person name="Palmer J.M."/>
        </authorList>
    </citation>
    <scope>NUCLEOTIDE SEQUENCE [LARGE SCALE GENOMIC DNA]</scope>
    <source>
        <strain evidence="1 2">TWF481</strain>
    </source>
</reference>
<evidence type="ECO:0000313" key="2">
    <source>
        <dbReference type="Proteomes" id="UP001370758"/>
    </source>
</evidence>
<proteinExistence type="predicted"/>